<reference evidence="1" key="1">
    <citation type="submission" date="2021-06" db="EMBL/GenBank/DDBJ databases">
        <title>Parelaphostrongylus tenuis whole genome reference sequence.</title>
        <authorList>
            <person name="Garwood T.J."/>
            <person name="Larsen P.A."/>
            <person name="Fountain-Jones N.M."/>
            <person name="Garbe J.R."/>
            <person name="Macchietto M.G."/>
            <person name="Kania S.A."/>
            <person name="Gerhold R.W."/>
            <person name="Richards J.E."/>
            <person name="Wolf T.M."/>
        </authorList>
    </citation>
    <scope>NUCLEOTIDE SEQUENCE</scope>
    <source>
        <strain evidence="1">MNPRO001-30</strain>
        <tissue evidence="1">Meninges</tissue>
    </source>
</reference>
<accession>A0AAD5QGQ0</accession>
<dbReference type="EMBL" id="JAHQIW010000303">
    <property type="protein sequence ID" value="KAJ1347335.1"/>
    <property type="molecule type" value="Genomic_DNA"/>
</dbReference>
<evidence type="ECO:0000313" key="2">
    <source>
        <dbReference type="Proteomes" id="UP001196413"/>
    </source>
</evidence>
<organism evidence="1 2">
    <name type="scientific">Parelaphostrongylus tenuis</name>
    <name type="common">Meningeal worm</name>
    <dbReference type="NCBI Taxonomy" id="148309"/>
    <lineage>
        <taxon>Eukaryota</taxon>
        <taxon>Metazoa</taxon>
        <taxon>Ecdysozoa</taxon>
        <taxon>Nematoda</taxon>
        <taxon>Chromadorea</taxon>
        <taxon>Rhabditida</taxon>
        <taxon>Rhabditina</taxon>
        <taxon>Rhabditomorpha</taxon>
        <taxon>Strongyloidea</taxon>
        <taxon>Metastrongylidae</taxon>
        <taxon>Parelaphostrongylus</taxon>
    </lineage>
</organism>
<keyword evidence="2" id="KW-1185">Reference proteome</keyword>
<proteinExistence type="predicted"/>
<comment type="caution">
    <text evidence="1">The sequence shown here is derived from an EMBL/GenBank/DDBJ whole genome shotgun (WGS) entry which is preliminary data.</text>
</comment>
<protein>
    <submittedName>
        <fullName evidence="1">Uncharacterized protein</fullName>
    </submittedName>
</protein>
<gene>
    <name evidence="1" type="ORF">KIN20_002371</name>
</gene>
<dbReference type="AlphaFoldDB" id="A0AAD5QGQ0"/>
<evidence type="ECO:0000313" key="1">
    <source>
        <dbReference type="EMBL" id="KAJ1347335.1"/>
    </source>
</evidence>
<name>A0AAD5QGQ0_PARTN</name>
<sequence length="55" mass="6327">MTPVHVEMGKPLPWMTMTTVERYLANATYVSYVSVLAHKKTQDVKMEGLENNERT</sequence>
<dbReference type="Proteomes" id="UP001196413">
    <property type="component" value="Unassembled WGS sequence"/>
</dbReference>